<comment type="caution">
    <text evidence="1">The sequence shown here is derived from an EMBL/GenBank/DDBJ whole genome shotgun (WGS) entry which is preliminary data.</text>
</comment>
<reference evidence="1 2" key="1">
    <citation type="submission" date="2014-05" db="EMBL/GenBank/DDBJ databases">
        <authorList>
            <person name="Daugherty S.C."/>
            <person name="Tallon L.J."/>
            <person name="Sadzewicz L."/>
            <person name="Kilian M."/>
            <person name="Tettelin H."/>
        </authorList>
    </citation>
    <scope>NUCLEOTIDE SEQUENCE [LARGE SCALE GENOMIC DNA]</scope>
    <source>
        <strain evidence="1 2">SK642</strain>
    </source>
</reference>
<evidence type="ECO:0000313" key="1">
    <source>
        <dbReference type="EMBL" id="KEQ39489.1"/>
    </source>
</evidence>
<dbReference type="Proteomes" id="UP000028030">
    <property type="component" value="Unassembled WGS sequence"/>
</dbReference>
<dbReference type="AlphaFoldDB" id="A0A081Q966"/>
<organism evidence="1 2">
    <name type="scientific">Streptococcus mitis</name>
    <dbReference type="NCBI Taxonomy" id="28037"/>
    <lineage>
        <taxon>Bacteria</taxon>
        <taxon>Bacillati</taxon>
        <taxon>Bacillota</taxon>
        <taxon>Bacilli</taxon>
        <taxon>Lactobacillales</taxon>
        <taxon>Streptococcaceae</taxon>
        <taxon>Streptococcus</taxon>
        <taxon>Streptococcus mitis group</taxon>
    </lineage>
</organism>
<accession>A0A081Q966</accession>
<dbReference type="EMBL" id="JPFW01000009">
    <property type="protein sequence ID" value="KEQ39489.1"/>
    <property type="molecule type" value="Genomic_DNA"/>
</dbReference>
<proteinExistence type="predicted"/>
<protein>
    <submittedName>
        <fullName evidence="1">Uncharacterized protein</fullName>
    </submittedName>
</protein>
<gene>
    <name evidence="1" type="ORF">SK642_1621</name>
</gene>
<name>A0A081Q966_STRMT</name>
<dbReference type="PATRIC" id="fig|28037.97.peg.1556"/>
<evidence type="ECO:0000313" key="2">
    <source>
        <dbReference type="Proteomes" id="UP000028030"/>
    </source>
</evidence>
<sequence length="53" mass="6206">MKIFYVDFHFFLLKQIQYSLLLAFKSPLEAKLVIEGKFDKQDSQAHTETGKNV</sequence>